<dbReference type="Pfam" id="PF00672">
    <property type="entry name" value="HAMP"/>
    <property type="match status" value="1"/>
</dbReference>
<organism evidence="10 11">
    <name type="scientific">Paenibacillus anseongense</name>
    <dbReference type="NCBI Taxonomy" id="2682845"/>
    <lineage>
        <taxon>Bacteria</taxon>
        <taxon>Bacillati</taxon>
        <taxon>Bacillota</taxon>
        <taxon>Bacilli</taxon>
        <taxon>Bacillales</taxon>
        <taxon>Paenibacillaceae</taxon>
        <taxon>Paenibacillus</taxon>
    </lineage>
</organism>
<evidence type="ECO:0000313" key="10">
    <source>
        <dbReference type="EMBL" id="MVQ38323.1"/>
    </source>
</evidence>
<dbReference type="InterPro" id="IPR024478">
    <property type="entry name" value="HlyB_4HB_MCP"/>
</dbReference>
<comment type="similarity">
    <text evidence="5">Belongs to the methyl-accepting chemotaxis (MCP) protein family.</text>
</comment>
<keyword evidence="2" id="KW-1003">Cell membrane</keyword>
<evidence type="ECO:0000256" key="6">
    <source>
        <dbReference type="PROSITE-ProRule" id="PRU00284"/>
    </source>
</evidence>
<dbReference type="Gene3D" id="1.10.287.950">
    <property type="entry name" value="Methyl-accepting chemotaxis protein"/>
    <property type="match status" value="1"/>
</dbReference>
<evidence type="ECO:0000256" key="2">
    <source>
        <dbReference type="ARBA" id="ARBA00022475"/>
    </source>
</evidence>
<feature type="domain" description="HAMP" evidence="9">
    <location>
        <begin position="235"/>
        <end position="288"/>
    </location>
</feature>
<evidence type="ECO:0000313" key="11">
    <source>
        <dbReference type="Proteomes" id="UP000467637"/>
    </source>
</evidence>
<proteinExistence type="inferred from homology"/>
<comment type="subcellular location">
    <subcellularLocation>
        <location evidence="1">Cell membrane</location>
    </subcellularLocation>
</comment>
<keyword evidence="4 6" id="KW-0807">Transducer</keyword>
<dbReference type="PANTHER" id="PTHR32089:SF112">
    <property type="entry name" value="LYSOZYME-LIKE PROTEIN-RELATED"/>
    <property type="match status" value="1"/>
</dbReference>
<dbReference type="Pfam" id="PF00015">
    <property type="entry name" value="MCPsignal"/>
    <property type="match status" value="1"/>
</dbReference>
<dbReference type="Gene3D" id="6.10.340.10">
    <property type="match status" value="1"/>
</dbReference>
<evidence type="ECO:0000259" key="9">
    <source>
        <dbReference type="PROSITE" id="PS50885"/>
    </source>
</evidence>
<feature type="transmembrane region" description="Helical" evidence="7">
    <location>
        <begin position="211"/>
        <end position="233"/>
    </location>
</feature>
<dbReference type="Proteomes" id="UP000467637">
    <property type="component" value="Unassembled WGS sequence"/>
</dbReference>
<reference evidence="10 11" key="1">
    <citation type="submission" date="2019-12" db="EMBL/GenBank/DDBJ databases">
        <authorList>
            <person name="Huq M.A."/>
        </authorList>
    </citation>
    <scope>NUCLEOTIDE SEQUENCE [LARGE SCALE GENOMIC DNA]</scope>
    <source>
        <strain evidence="10 11">MAH-34</strain>
    </source>
</reference>
<dbReference type="SMART" id="SM00283">
    <property type="entry name" value="MA"/>
    <property type="match status" value="1"/>
</dbReference>
<protein>
    <submittedName>
        <fullName evidence="10">HAMP domain-containing protein</fullName>
    </submittedName>
</protein>
<keyword evidence="7" id="KW-0812">Transmembrane</keyword>
<dbReference type="SUPFAM" id="SSF58104">
    <property type="entry name" value="Methyl-accepting chemotaxis protein (MCP) signaling domain"/>
    <property type="match status" value="1"/>
</dbReference>
<dbReference type="Pfam" id="PF12729">
    <property type="entry name" value="4HB_MCP_1"/>
    <property type="match status" value="1"/>
</dbReference>
<dbReference type="InterPro" id="IPR004089">
    <property type="entry name" value="MCPsignal_dom"/>
</dbReference>
<feature type="transmembrane region" description="Helical" evidence="7">
    <location>
        <begin position="34"/>
        <end position="56"/>
    </location>
</feature>
<comment type="caution">
    <text evidence="10">The sequence shown here is derived from an EMBL/GenBank/DDBJ whole genome shotgun (WGS) entry which is preliminary data.</text>
</comment>
<gene>
    <name evidence="10" type="ORF">GON05_27225</name>
</gene>
<name>A0ABW9UHX6_9BACL</name>
<evidence type="ECO:0000256" key="3">
    <source>
        <dbReference type="ARBA" id="ARBA00023136"/>
    </source>
</evidence>
<dbReference type="PRINTS" id="PR00260">
    <property type="entry name" value="CHEMTRNSDUCR"/>
</dbReference>
<feature type="domain" description="Methyl-accepting transducer" evidence="8">
    <location>
        <begin position="307"/>
        <end position="543"/>
    </location>
</feature>
<dbReference type="EMBL" id="WSEM01000023">
    <property type="protein sequence ID" value="MVQ38323.1"/>
    <property type="molecule type" value="Genomic_DNA"/>
</dbReference>
<evidence type="ECO:0000256" key="5">
    <source>
        <dbReference type="ARBA" id="ARBA00029447"/>
    </source>
</evidence>
<dbReference type="PANTHER" id="PTHR32089">
    <property type="entry name" value="METHYL-ACCEPTING CHEMOTAXIS PROTEIN MCPB"/>
    <property type="match status" value="1"/>
</dbReference>
<dbReference type="InterPro" id="IPR003660">
    <property type="entry name" value="HAMP_dom"/>
</dbReference>
<evidence type="ECO:0000256" key="4">
    <source>
        <dbReference type="ARBA" id="ARBA00023224"/>
    </source>
</evidence>
<dbReference type="PROSITE" id="PS50111">
    <property type="entry name" value="CHEMOTAXIS_TRANSDUC_2"/>
    <property type="match status" value="1"/>
</dbReference>
<keyword evidence="7" id="KW-1133">Transmembrane helix</keyword>
<evidence type="ECO:0000256" key="7">
    <source>
        <dbReference type="SAM" id="Phobius"/>
    </source>
</evidence>
<keyword evidence="3 7" id="KW-0472">Membrane</keyword>
<evidence type="ECO:0000259" key="8">
    <source>
        <dbReference type="PROSITE" id="PS50111"/>
    </source>
</evidence>
<dbReference type="CDD" id="cd06225">
    <property type="entry name" value="HAMP"/>
    <property type="match status" value="1"/>
</dbReference>
<dbReference type="PROSITE" id="PS50885">
    <property type="entry name" value="HAMP"/>
    <property type="match status" value="1"/>
</dbReference>
<dbReference type="InterPro" id="IPR004090">
    <property type="entry name" value="Chemotax_Me-accpt_rcpt"/>
</dbReference>
<evidence type="ECO:0000256" key="1">
    <source>
        <dbReference type="ARBA" id="ARBA00004236"/>
    </source>
</evidence>
<accession>A0ABW9UHX6</accession>
<sequence>MTCIFKSRLLRGDEKMKKIRFISIVGNLKISMKILALNVLAVVFLIVLTVTSFFFLSEINKKAEKMYQSDYLPTTWINEVESNVHTINDRLLEHVLTPDNHYKDVLDNEISKTRVKTNQLLKDYEASLEGEPVGILWISKLKEALISYEEDQRKVESLSASGQTQEAYQHYKTHIKSKMEDIHGYVESLLNDRLETSEAINKERNQQYRHLIWTLIISSVCAIGIFYVIGRWLSALIVRPMHVMQRLMAEAEAGNLSLSIEGAVSKDEVGNLQRSFQSMLISLRAFIGNVQQGAQVLTQQAEQFASHAEQSKLAAETIAVSTDSLSQGIQEQVAIVTETLFTIQVVKEEMAAISADSRHMAQLAESADQVSLAGMEAVGRMRERIGLVSDKVSAAGTIANELRDSCGQIGSIIRVITEIAKQTNMLALNASIEAARAGEAGKGFSIVAGEVQKLSGQTNDAAKQIASLLREIEDKAGEVDTAMCQGMKLTEDGVIASQQVNDSLLSMKQAFGGVLMKVEDVSAAIAQVTTRSDEVVTHMEHVTESANIGAAASQDSAAANEEQLAMMEEISTSSRMLSDMAGQLREAVGRFRV</sequence>
<keyword evidence="11" id="KW-1185">Reference proteome</keyword>
<dbReference type="SMART" id="SM00304">
    <property type="entry name" value="HAMP"/>
    <property type="match status" value="1"/>
</dbReference>